<dbReference type="PANTHER" id="PTHR11528">
    <property type="entry name" value="HEAT SHOCK PROTEIN 90 FAMILY MEMBER"/>
    <property type="match status" value="1"/>
</dbReference>
<keyword evidence="6" id="KW-0346">Stress response</keyword>
<dbReference type="NCBIfam" id="NF003555">
    <property type="entry name" value="PRK05218.1"/>
    <property type="match status" value="1"/>
</dbReference>
<sequence length="701" mass="80394">MKKGLVRLSGGYLLRQSKLFRMNNSLGYRFCSEKQEKHEFKAETKKLLDIVAKSIYTDKDVFLRELLSNASDALEKQRFLATQKGEQVPSDLEIKIELDEQKRTITIEDSGIGMTKQEMIDNLGTIARSGSKQFLDQVGTQMNDKIIGQFGVGFYSSFIVGDTVEVVSKSERSDKTYVWISDGTGTFEISEAKDYFQGRGTKITIHLKPDQSNFSKKTEVLKTIQRYSNFINYPIIVNGERQNIVSAIWVRNKNEITPEDYNKFYEYISNSKLAYKYKLHYSTDAPLSIKALLYIPQTHMEKYGMQMEDFDISLYCKKILIKKNCRELLPHFLRFVKGVVDCEDLPLNISREGYQDSALIAKLKSVVAKRVIKEIESEANRDPANYLSWYHDFQNFIKEGVAMDDEHRDQMTKLLRFQTNKSEDFISLDDYISKLPQGVNNIYYYLAPTRQQALTSPYMEPFINSEIPVILTMNHMDEVVFKQINEYSSKKFVNIESDQAEVDKVAQKSTTDENNNQKEEINVETNIPNDEITPFCLWLKNELNPIISQVQVSKRLKTSPAIIVSAISSGMRQVMHAMGQSTDDLKNLTLEINVHNPIIVNLNKVRKSNRIIASLASKQILDGCLLSSGLLRDPKEVVERQHKILNVLLTSEINTPIVEEVGAYREEALKQKDNNTQKNDLETEIIIDSDGNPQVVKKNKK</sequence>
<dbReference type="InterPro" id="IPR019805">
    <property type="entry name" value="Heat_shock_protein_90_CS"/>
</dbReference>
<protein>
    <recommendedName>
        <fullName evidence="10">Heat shock protein 90</fullName>
    </recommendedName>
</protein>
<proteinExistence type="inferred from homology"/>
<dbReference type="GO" id="GO:0051082">
    <property type="term" value="F:unfolded protein binding"/>
    <property type="evidence" value="ECO:0007669"/>
    <property type="project" value="InterPro"/>
</dbReference>
<dbReference type="PROSITE" id="PS00298">
    <property type="entry name" value="HSP90"/>
    <property type="match status" value="1"/>
</dbReference>
<dbReference type="Proteomes" id="UP000692954">
    <property type="component" value="Unassembled WGS sequence"/>
</dbReference>
<dbReference type="GO" id="GO:0016887">
    <property type="term" value="F:ATP hydrolysis activity"/>
    <property type="evidence" value="ECO:0007669"/>
    <property type="project" value="InterPro"/>
</dbReference>
<name>A0A8S1JT36_9CILI</name>
<dbReference type="HAMAP" id="MF_00505">
    <property type="entry name" value="HSP90"/>
    <property type="match status" value="1"/>
</dbReference>
<dbReference type="OrthoDB" id="28737at2759"/>
<dbReference type="InterPro" id="IPR001404">
    <property type="entry name" value="Hsp90_fam"/>
</dbReference>
<evidence type="ECO:0000256" key="5">
    <source>
        <dbReference type="ARBA" id="ARBA00022840"/>
    </source>
</evidence>
<dbReference type="Pfam" id="PF13589">
    <property type="entry name" value="HATPase_c_3"/>
    <property type="match status" value="1"/>
</dbReference>
<gene>
    <name evidence="8" type="ORF">PSON_ATCC_30995.1.T0010008</name>
</gene>
<dbReference type="FunFam" id="3.30.230.80:FF:000004">
    <property type="entry name" value="Heat shock protein 75 kDa"/>
    <property type="match status" value="1"/>
</dbReference>
<dbReference type="InterPro" id="IPR020575">
    <property type="entry name" value="Hsp90_N"/>
</dbReference>
<evidence type="ECO:0000256" key="7">
    <source>
        <dbReference type="ARBA" id="ARBA00023186"/>
    </source>
</evidence>
<comment type="similarity">
    <text evidence="2">Belongs to the heat shock protein 90 family.</text>
</comment>
<evidence type="ECO:0000256" key="3">
    <source>
        <dbReference type="ARBA" id="ARBA00022490"/>
    </source>
</evidence>
<evidence type="ECO:0000313" key="8">
    <source>
        <dbReference type="EMBL" id="CAD8045361.1"/>
    </source>
</evidence>
<evidence type="ECO:0000256" key="4">
    <source>
        <dbReference type="ARBA" id="ARBA00022741"/>
    </source>
</evidence>
<dbReference type="GO" id="GO:0005737">
    <property type="term" value="C:cytoplasm"/>
    <property type="evidence" value="ECO:0007669"/>
    <property type="project" value="UniProtKB-SubCell"/>
</dbReference>
<evidence type="ECO:0000256" key="1">
    <source>
        <dbReference type="ARBA" id="ARBA00004496"/>
    </source>
</evidence>
<keyword evidence="9" id="KW-1185">Reference proteome</keyword>
<evidence type="ECO:0000256" key="6">
    <source>
        <dbReference type="ARBA" id="ARBA00023016"/>
    </source>
</evidence>
<dbReference type="Pfam" id="PF00183">
    <property type="entry name" value="HSP90"/>
    <property type="match status" value="1"/>
</dbReference>
<dbReference type="GO" id="GO:0140662">
    <property type="term" value="F:ATP-dependent protein folding chaperone"/>
    <property type="evidence" value="ECO:0007669"/>
    <property type="project" value="InterPro"/>
</dbReference>
<keyword evidence="5" id="KW-0067">ATP-binding</keyword>
<evidence type="ECO:0000256" key="2">
    <source>
        <dbReference type="ARBA" id="ARBA00008239"/>
    </source>
</evidence>
<dbReference type="PIRSF" id="PIRSF002583">
    <property type="entry name" value="Hsp90"/>
    <property type="match status" value="1"/>
</dbReference>
<keyword evidence="4" id="KW-0547">Nucleotide-binding</keyword>
<dbReference type="FunFam" id="3.30.565.10:FF:000009">
    <property type="entry name" value="Molecular chaperone HtpG"/>
    <property type="match status" value="1"/>
</dbReference>
<evidence type="ECO:0008006" key="10">
    <source>
        <dbReference type="Google" id="ProtNLM"/>
    </source>
</evidence>
<reference evidence="8" key="1">
    <citation type="submission" date="2021-01" db="EMBL/GenBank/DDBJ databases">
        <authorList>
            <consortium name="Genoscope - CEA"/>
            <person name="William W."/>
        </authorList>
    </citation>
    <scope>NUCLEOTIDE SEQUENCE</scope>
</reference>
<comment type="caution">
    <text evidence="8">The sequence shown here is derived from an EMBL/GenBank/DDBJ whole genome shotgun (WGS) entry which is preliminary data.</text>
</comment>
<organism evidence="8 9">
    <name type="scientific">Paramecium sonneborni</name>
    <dbReference type="NCBI Taxonomy" id="65129"/>
    <lineage>
        <taxon>Eukaryota</taxon>
        <taxon>Sar</taxon>
        <taxon>Alveolata</taxon>
        <taxon>Ciliophora</taxon>
        <taxon>Intramacronucleata</taxon>
        <taxon>Oligohymenophorea</taxon>
        <taxon>Peniculida</taxon>
        <taxon>Parameciidae</taxon>
        <taxon>Paramecium</taxon>
    </lineage>
</organism>
<evidence type="ECO:0000313" key="9">
    <source>
        <dbReference type="Proteomes" id="UP000692954"/>
    </source>
</evidence>
<dbReference type="FunFam" id="3.40.50.11260:FF:000021">
    <property type="entry name" value="Uncharacterized protein"/>
    <property type="match status" value="1"/>
</dbReference>
<dbReference type="AlphaFoldDB" id="A0A8S1JT36"/>
<comment type="subcellular location">
    <subcellularLocation>
        <location evidence="1">Cytoplasm</location>
    </subcellularLocation>
</comment>
<dbReference type="GO" id="GO:0005524">
    <property type="term" value="F:ATP binding"/>
    <property type="evidence" value="ECO:0007669"/>
    <property type="project" value="UniProtKB-KW"/>
</dbReference>
<keyword evidence="7" id="KW-0143">Chaperone</keyword>
<dbReference type="CDD" id="cd16927">
    <property type="entry name" value="HATPase_Hsp90-like"/>
    <property type="match status" value="1"/>
</dbReference>
<keyword evidence="3" id="KW-0963">Cytoplasm</keyword>
<accession>A0A8S1JT36</accession>
<dbReference type="EMBL" id="CAJJDN010000001">
    <property type="protein sequence ID" value="CAD8045361.1"/>
    <property type="molecule type" value="Genomic_DNA"/>
</dbReference>